<evidence type="ECO:0000313" key="1">
    <source>
        <dbReference type="EMBL" id="PXF57682.1"/>
    </source>
</evidence>
<sequence length="353" mass="38961">MAEEWRYLEVKEKEVVRCNSIHSTLVDGMVEGVSPNTVFLEECPGYVLSLGRNQCCEEECDIVECERLGITLERRETGGGAGLMVPGATSWGVCIDRKDSRVSDDMDENFKVLSRGVVLGLKKLGLDANFAPVNDINIGDKKVCGMTAMSRQNSLLIYGSVIWDFDMETFQKIAKIPAPKLKKKGVTSVQKRITTVIEELGRRIPPAELREYLIKGFEEALGVKLVKDRLNVGETAIWEKKMDLFSSKKFILRPGHCSVSNASCVYPAEKGIIRVSLYVTEGTIMDAGITGDFMQINDVVFDPLEGLLVGAKTERAEIERIVHAYFDENEIMMVGASADDFVDAIVGAANESG</sequence>
<accession>A0AC61KZ33</accession>
<gene>
    <name evidence="1" type="ORF">C4B59_14780</name>
</gene>
<name>A0AC61KZ33_9EURY</name>
<dbReference type="EMBL" id="PQXF01000053">
    <property type="protein sequence ID" value="PXF57682.1"/>
    <property type="molecule type" value="Genomic_DNA"/>
</dbReference>
<proteinExistence type="predicted"/>
<organism evidence="1 2">
    <name type="scientific">Candidatus Methanogaster sp</name>
    <dbReference type="NCBI Taxonomy" id="3386292"/>
    <lineage>
        <taxon>Archaea</taxon>
        <taxon>Methanobacteriati</taxon>
        <taxon>Methanobacteriota</taxon>
        <taxon>Stenosarchaea group</taxon>
        <taxon>Methanomicrobia</taxon>
        <taxon>Methanosarcinales</taxon>
        <taxon>ANME-2 cluster</taxon>
        <taxon>Candidatus Methanogasteraceae</taxon>
        <taxon>Candidatus Methanogaster</taxon>
    </lineage>
</organism>
<evidence type="ECO:0000313" key="2">
    <source>
        <dbReference type="Proteomes" id="UP000248329"/>
    </source>
</evidence>
<reference evidence="1" key="1">
    <citation type="submission" date="2018-01" db="EMBL/GenBank/DDBJ databases">
        <authorList>
            <person name="Krukenberg V."/>
        </authorList>
    </citation>
    <scope>NUCLEOTIDE SEQUENCE</scope>
    <source>
        <strain evidence="1">E20ANME2</strain>
    </source>
</reference>
<dbReference type="Proteomes" id="UP000248329">
    <property type="component" value="Unassembled WGS sequence"/>
</dbReference>
<protein>
    <submittedName>
        <fullName evidence="1">Uncharacterized protein</fullName>
    </submittedName>
</protein>
<comment type="caution">
    <text evidence="1">The sequence shown here is derived from an EMBL/GenBank/DDBJ whole genome shotgun (WGS) entry which is preliminary data.</text>
</comment>